<evidence type="ECO:0000259" key="3">
    <source>
        <dbReference type="PROSITE" id="PS50006"/>
    </source>
</evidence>
<accession>A0ABP8W5Y8</accession>
<dbReference type="SUPFAM" id="SSF49879">
    <property type="entry name" value="SMAD/FHA domain"/>
    <property type="match status" value="1"/>
</dbReference>
<dbReference type="EMBL" id="BAABIM010000002">
    <property type="protein sequence ID" value="GAA4681229.1"/>
    <property type="molecule type" value="Genomic_DNA"/>
</dbReference>
<dbReference type="InterPro" id="IPR000253">
    <property type="entry name" value="FHA_dom"/>
</dbReference>
<feature type="region of interest" description="Disordered" evidence="2">
    <location>
        <begin position="89"/>
        <end position="125"/>
    </location>
</feature>
<proteinExistence type="predicted"/>
<sequence>MSTCPAGHTTTADDYCDTCGLPVVAGGPGDTGLLPTTPAAPTAPDSSASGTPSGTCPHCSAANPADALFCEACGYDFTTGSLPRPVEPLAPPAVAGTDGAPAAPVVPSTPAAAAAPAEDLNPAPPPAEAWVAEIWIDPDWYSDQKSTDPLPSPGLPTVVALKHRSVLIGRASRSRGISPDIDLSSDNGISRRHAQLTTDGTRWFVEDLGSSNGTYVGSSVGPLPTEALPVGQRREFDDDDRVYLGAWTRLVIRRAAPGEG</sequence>
<keyword evidence="1" id="KW-0597">Phosphoprotein</keyword>
<dbReference type="InterPro" id="IPR025874">
    <property type="entry name" value="DZR"/>
</dbReference>
<dbReference type="CDD" id="cd00060">
    <property type="entry name" value="FHA"/>
    <property type="match status" value="1"/>
</dbReference>
<organism evidence="4 5">
    <name type="scientific">Nocardioides nanhaiensis</name>
    <dbReference type="NCBI Taxonomy" id="1476871"/>
    <lineage>
        <taxon>Bacteria</taxon>
        <taxon>Bacillati</taxon>
        <taxon>Actinomycetota</taxon>
        <taxon>Actinomycetes</taxon>
        <taxon>Propionibacteriales</taxon>
        <taxon>Nocardioidaceae</taxon>
        <taxon>Nocardioides</taxon>
    </lineage>
</organism>
<feature type="domain" description="FHA" evidence="3">
    <location>
        <begin position="166"/>
        <end position="221"/>
    </location>
</feature>
<gene>
    <name evidence="4" type="ORF">GCM10023226_18010</name>
</gene>
<name>A0ABP8W5Y8_9ACTN</name>
<evidence type="ECO:0000256" key="2">
    <source>
        <dbReference type="SAM" id="MobiDB-lite"/>
    </source>
</evidence>
<evidence type="ECO:0000313" key="4">
    <source>
        <dbReference type="EMBL" id="GAA4681229.1"/>
    </source>
</evidence>
<feature type="region of interest" description="Disordered" evidence="2">
    <location>
        <begin position="30"/>
        <end position="56"/>
    </location>
</feature>
<dbReference type="PROSITE" id="PS50006">
    <property type="entry name" value="FHA_DOMAIN"/>
    <property type="match status" value="1"/>
</dbReference>
<dbReference type="Proteomes" id="UP001500621">
    <property type="component" value="Unassembled WGS sequence"/>
</dbReference>
<feature type="compositionally biased region" description="Low complexity" evidence="2">
    <location>
        <begin position="31"/>
        <end position="55"/>
    </location>
</feature>
<keyword evidence="5" id="KW-1185">Reference proteome</keyword>
<dbReference type="Pfam" id="PF00498">
    <property type="entry name" value="FHA"/>
    <property type="match status" value="1"/>
</dbReference>
<dbReference type="Pfam" id="PF12773">
    <property type="entry name" value="DZR"/>
    <property type="match status" value="1"/>
</dbReference>
<dbReference type="SMART" id="SM00240">
    <property type="entry name" value="FHA"/>
    <property type="match status" value="1"/>
</dbReference>
<feature type="compositionally biased region" description="Low complexity" evidence="2">
    <location>
        <begin position="100"/>
        <end position="121"/>
    </location>
</feature>
<dbReference type="RefSeq" id="WP_345264922.1">
    <property type="nucleotide sequence ID" value="NZ_BAABIM010000002.1"/>
</dbReference>
<reference evidence="5" key="1">
    <citation type="journal article" date="2019" name="Int. J. Syst. Evol. Microbiol.">
        <title>The Global Catalogue of Microorganisms (GCM) 10K type strain sequencing project: providing services to taxonomists for standard genome sequencing and annotation.</title>
        <authorList>
            <consortium name="The Broad Institute Genomics Platform"/>
            <consortium name="The Broad Institute Genome Sequencing Center for Infectious Disease"/>
            <person name="Wu L."/>
            <person name="Ma J."/>
        </authorList>
    </citation>
    <scope>NUCLEOTIDE SEQUENCE [LARGE SCALE GENOMIC DNA]</scope>
    <source>
        <strain evidence="5">JCM 18127</strain>
    </source>
</reference>
<evidence type="ECO:0000256" key="1">
    <source>
        <dbReference type="ARBA" id="ARBA00022553"/>
    </source>
</evidence>
<dbReference type="Gene3D" id="2.60.200.20">
    <property type="match status" value="1"/>
</dbReference>
<protein>
    <recommendedName>
        <fullName evidence="3">FHA domain-containing protein</fullName>
    </recommendedName>
</protein>
<comment type="caution">
    <text evidence="4">The sequence shown here is derived from an EMBL/GenBank/DDBJ whole genome shotgun (WGS) entry which is preliminary data.</text>
</comment>
<dbReference type="InterPro" id="IPR008984">
    <property type="entry name" value="SMAD_FHA_dom_sf"/>
</dbReference>
<evidence type="ECO:0000313" key="5">
    <source>
        <dbReference type="Proteomes" id="UP001500621"/>
    </source>
</evidence>